<evidence type="ECO:0000313" key="2">
    <source>
        <dbReference type="EMBL" id="PKI66679.1"/>
    </source>
</evidence>
<sequence>RLSGGGGGGVSDDEGGRAAAGLEGGREGEGAEGAPRRASEERRRQARQSGYPQRFIEFANQSTPLPPNLKREGGKEASPSLPSMILGGGGPIAGHHTSNEIAWVSQSRRRGGGRRRGHYRSEFFEISFPLYLFGEREGGRDRDCSGSS</sequence>
<evidence type="ECO:0000313" key="3">
    <source>
        <dbReference type="Proteomes" id="UP000233551"/>
    </source>
</evidence>
<protein>
    <submittedName>
        <fullName evidence="2">Uncharacterized protein</fullName>
    </submittedName>
</protein>
<dbReference type="Proteomes" id="UP000233551">
    <property type="component" value="Unassembled WGS sequence"/>
</dbReference>
<evidence type="ECO:0000256" key="1">
    <source>
        <dbReference type="SAM" id="MobiDB-lite"/>
    </source>
</evidence>
<feature type="region of interest" description="Disordered" evidence="1">
    <location>
        <begin position="1"/>
        <end position="93"/>
    </location>
</feature>
<feature type="non-terminal residue" evidence="2">
    <location>
        <position position="1"/>
    </location>
</feature>
<keyword evidence="3" id="KW-1185">Reference proteome</keyword>
<feature type="compositionally biased region" description="Gly residues" evidence="1">
    <location>
        <begin position="1"/>
        <end position="10"/>
    </location>
</feature>
<feature type="compositionally biased region" description="Basic and acidic residues" evidence="1">
    <location>
        <begin position="24"/>
        <end position="43"/>
    </location>
</feature>
<organism evidence="2 3">
    <name type="scientific">Punica granatum</name>
    <name type="common">Pomegranate</name>
    <dbReference type="NCBI Taxonomy" id="22663"/>
    <lineage>
        <taxon>Eukaryota</taxon>
        <taxon>Viridiplantae</taxon>
        <taxon>Streptophyta</taxon>
        <taxon>Embryophyta</taxon>
        <taxon>Tracheophyta</taxon>
        <taxon>Spermatophyta</taxon>
        <taxon>Magnoliopsida</taxon>
        <taxon>eudicotyledons</taxon>
        <taxon>Gunneridae</taxon>
        <taxon>Pentapetalae</taxon>
        <taxon>rosids</taxon>
        <taxon>malvids</taxon>
        <taxon>Myrtales</taxon>
        <taxon>Lythraceae</taxon>
        <taxon>Punica</taxon>
    </lineage>
</organism>
<accession>A0A2I0KDU5</accession>
<gene>
    <name evidence="2" type="ORF">CRG98_012874</name>
</gene>
<reference evidence="2 3" key="1">
    <citation type="submission" date="2017-11" db="EMBL/GenBank/DDBJ databases">
        <title>De-novo sequencing of pomegranate (Punica granatum L.) genome.</title>
        <authorList>
            <person name="Akparov Z."/>
            <person name="Amiraslanov A."/>
            <person name="Hajiyeva S."/>
            <person name="Abbasov M."/>
            <person name="Kaur K."/>
            <person name="Hamwieh A."/>
            <person name="Solovyev V."/>
            <person name="Salamov A."/>
            <person name="Braich B."/>
            <person name="Kosarev P."/>
            <person name="Mahmoud A."/>
            <person name="Hajiyev E."/>
            <person name="Babayeva S."/>
            <person name="Izzatullayeva V."/>
            <person name="Mammadov A."/>
            <person name="Mammadov A."/>
            <person name="Sharifova S."/>
            <person name="Ojaghi J."/>
            <person name="Eynullazada K."/>
            <person name="Bayramov B."/>
            <person name="Abdulazimova A."/>
            <person name="Shahmuradov I."/>
        </authorList>
    </citation>
    <scope>NUCLEOTIDE SEQUENCE [LARGE SCALE GENOMIC DNA]</scope>
    <source>
        <strain evidence="3">cv. AG2017</strain>
        <tissue evidence="2">Leaf</tissue>
    </source>
</reference>
<comment type="caution">
    <text evidence="2">The sequence shown here is derived from an EMBL/GenBank/DDBJ whole genome shotgun (WGS) entry which is preliminary data.</text>
</comment>
<proteinExistence type="predicted"/>
<dbReference type="EMBL" id="PGOL01000658">
    <property type="protein sequence ID" value="PKI66679.1"/>
    <property type="molecule type" value="Genomic_DNA"/>
</dbReference>
<name>A0A2I0KDU5_PUNGR</name>
<dbReference type="AlphaFoldDB" id="A0A2I0KDU5"/>